<dbReference type="Proteomes" id="UP001302429">
    <property type="component" value="Chromosome"/>
</dbReference>
<dbReference type="RefSeq" id="WP_317081926.1">
    <property type="nucleotide sequence ID" value="NZ_CP136594.1"/>
</dbReference>
<keyword evidence="2" id="KW-1185">Reference proteome</keyword>
<organism evidence="1 2">
    <name type="scientific">Alterisphingorhabdus coralli</name>
    <dbReference type="NCBI Taxonomy" id="3071408"/>
    <lineage>
        <taxon>Bacteria</taxon>
        <taxon>Pseudomonadati</taxon>
        <taxon>Pseudomonadota</taxon>
        <taxon>Alphaproteobacteria</taxon>
        <taxon>Sphingomonadales</taxon>
        <taxon>Sphingomonadaceae</taxon>
        <taxon>Alterisphingorhabdus (ex Yan et al. 2024)</taxon>
    </lineage>
</organism>
<name>A0AA97F839_9SPHN</name>
<evidence type="ECO:0000313" key="2">
    <source>
        <dbReference type="Proteomes" id="UP001302429"/>
    </source>
</evidence>
<dbReference type="AlphaFoldDB" id="A0AA97F839"/>
<accession>A0AA97F839</accession>
<sequence>MSDMIGPYDYIRAKLDKGERYSSEMAAEIKDRFSLSSLGAKSLWLSTPEFQEEYCRNRIKDSQERGGSEYGNRHWLKRNFNLSEAELDEIFFDIWNNPKDRVSTKFLDALTPERIAETQLVDEGRQAVKDIQNRFYGDTR</sequence>
<reference evidence="1 2" key="1">
    <citation type="submission" date="2023-10" db="EMBL/GenBank/DDBJ databases">
        <title>Complete genome sequence of a Sphingomonadaceae bacterium.</title>
        <authorList>
            <person name="Yan C."/>
        </authorList>
    </citation>
    <scope>NUCLEOTIDE SEQUENCE [LARGE SCALE GENOMIC DNA]</scope>
    <source>
        <strain evidence="1 2">SCSIO 66989</strain>
    </source>
</reference>
<evidence type="ECO:0000313" key="1">
    <source>
        <dbReference type="EMBL" id="WOE75216.1"/>
    </source>
</evidence>
<gene>
    <name evidence="1" type="ORF">RB602_00410</name>
</gene>
<protein>
    <submittedName>
        <fullName evidence="1">Uncharacterized protein</fullName>
    </submittedName>
</protein>
<dbReference type="KEGG" id="acoa:RB602_00410"/>
<proteinExistence type="predicted"/>
<dbReference type="EMBL" id="CP136594">
    <property type="protein sequence ID" value="WOE75216.1"/>
    <property type="molecule type" value="Genomic_DNA"/>
</dbReference>